<dbReference type="InterPro" id="IPR010221">
    <property type="entry name" value="VCBS_dom"/>
</dbReference>
<evidence type="ECO:0008006" key="10">
    <source>
        <dbReference type="Google" id="ProtNLM"/>
    </source>
</evidence>
<dbReference type="Pfam" id="PF17963">
    <property type="entry name" value="Big_9"/>
    <property type="match status" value="2"/>
</dbReference>
<dbReference type="InterPro" id="IPR036439">
    <property type="entry name" value="Dockerin_dom_sf"/>
</dbReference>
<dbReference type="Proteomes" id="UP000318081">
    <property type="component" value="Chromosome"/>
</dbReference>
<dbReference type="InterPro" id="IPR053879">
    <property type="entry name" value="HYDIN_VesB_CFA65-like_Ig"/>
</dbReference>
<evidence type="ECO:0000259" key="6">
    <source>
        <dbReference type="Pfam" id="PF22494"/>
    </source>
</evidence>
<feature type="domain" description="HYDIN/VesB/CFA65-like Ig-like" evidence="7">
    <location>
        <begin position="2028"/>
        <end position="2113"/>
    </location>
</feature>
<evidence type="ECO:0000256" key="3">
    <source>
        <dbReference type="ARBA" id="ARBA00022490"/>
    </source>
</evidence>
<protein>
    <recommendedName>
        <fullName evidence="10">RapA2 cadherin-like domain-containing protein</fullName>
    </recommendedName>
</protein>
<evidence type="ECO:0000256" key="1">
    <source>
        <dbReference type="ARBA" id="ARBA00004138"/>
    </source>
</evidence>
<dbReference type="Gene3D" id="2.130.10.10">
    <property type="entry name" value="YVTN repeat-like/Quinoprotein amine dehydrogenase"/>
    <property type="match status" value="1"/>
</dbReference>
<evidence type="ECO:0000259" key="7">
    <source>
        <dbReference type="Pfam" id="PF22544"/>
    </source>
</evidence>
<dbReference type="Pfam" id="PF22494">
    <property type="entry name" value="choice_anch_I"/>
    <property type="match status" value="1"/>
</dbReference>
<gene>
    <name evidence="8" type="ORF">TBK1r_69680</name>
</gene>
<dbReference type="NCBIfam" id="NF038117">
    <property type="entry name" value="choice_anch_I"/>
    <property type="match status" value="1"/>
</dbReference>
<evidence type="ECO:0000313" key="9">
    <source>
        <dbReference type="Proteomes" id="UP000318081"/>
    </source>
</evidence>
<evidence type="ECO:0000256" key="5">
    <source>
        <dbReference type="ARBA" id="ARBA00023273"/>
    </source>
</evidence>
<dbReference type="NCBIfam" id="TIGR01965">
    <property type="entry name" value="VCBS_repeat"/>
    <property type="match status" value="3"/>
</dbReference>
<dbReference type="SUPFAM" id="SSF63446">
    <property type="entry name" value="Type I dockerin domain"/>
    <property type="match status" value="1"/>
</dbReference>
<accession>A0ABX5Y372</accession>
<organism evidence="8 9">
    <name type="scientific">Stieleria magnilauensis</name>
    <dbReference type="NCBI Taxonomy" id="2527963"/>
    <lineage>
        <taxon>Bacteria</taxon>
        <taxon>Pseudomonadati</taxon>
        <taxon>Planctomycetota</taxon>
        <taxon>Planctomycetia</taxon>
        <taxon>Pirellulales</taxon>
        <taxon>Pirellulaceae</taxon>
        <taxon>Stieleria</taxon>
    </lineage>
</organism>
<keyword evidence="5" id="KW-0966">Cell projection</keyword>
<dbReference type="RefSeq" id="WP_145219893.1">
    <property type="nucleotide sequence ID" value="NZ_CP036432.1"/>
</dbReference>
<evidence type="ECO:0000313" key="8">
    <source>
        <dbReference type="EMBL" id="QDV87936.1"/>
    </source>
</evidence>
<dbReference type="SUPFAM" id="SSF50969">
    <property type="entry name" value="YVTN repeat-like/Quinoprotein amine dehydrogenase"/>
    <property type="match status" value="2"/>
</dbReference>
<dbReference type="EMBL" id="CP036432">
    <property type="protein sequence ID" value="QDV87936.1"/>
    <property type="molecule type" value="Genomic_DNA"/>
</dbReference>
<dbReference type="NCBIfam" id="NF012200">
    <property type="entry name" value="choice_anch_D"/>
    <property type="match status" value="1"/>
</dbReference>
<dbReference type="InterPro" id="IPR018247">
    <property type="entry name" value="EF_Hand_1_Ca_BS"/>
</dbReference>
<dbReference type="NCBIfam" id="NF033679">
    <property type="entry name" value="DNRLRE_dom"/>
    <property type="match status" value="2"/>
</dbReference>
<dbReference type="InterPro" id="IPR013783">
    <property type="entry name" value="Ig-like_fold"/>
</dbReference>
<proteinExistence type="predicted"/>
<evidence type="ECO:0000256" key="2">
    <source>
        <dbReference type="ARBA" id="ARBA00004496"/>
    </source>
</evidence>
<dbReference type="Gene3D" id="2.60.40.10">
    <property type="entry name" value="Immunoglobulins"/>
    <property type="match status" value="1"/>
</dbReference>
<keyword evidence="9" id="KW-1185">Reference proteome</keyword>
<sequence length="2798" mass="290423">MNKRRTKDSSSRSKRRRLTKKHLKLESLEARQLLAANVVNDSLTLATDSAINVLVNDTSGSEVQSVSAFQADFDPTNYDPAVNATDWFVLERPGQAGVPQRSLIPGGIVPIGGNLGDLDIARDTDADASNDASLTAADHGVDASEGIALPVIRDNSPVDVAGTNLGVPQYASEGGGRSWIAIAAAPENSGETSIGFSTAFFPYQAGWVGGSYNSAGALVPQVDGAPPAPIVTGSGGVYEATVPGVTDAYSEGFLFAVGGDNEDNYTRTRPIDGGRWAIQHRDNAAEIGGAESDDFNLLYIPRHAQGLIGGVVNGDFAGVSPMRQSFGEFDLERQSDGFWRLSVPGHDITSGALIMENYDLSVSQPRNSYFTYDDAGDGSGDIIIRQFAWNSNTETPLNSDFVFFFVPFENTLSPTTDLTVSSLGENNNGMTAKGLPISLNADGTVNYATAGAIRALGAGETDLDSFVYRATDGTTESDEATATINWVGVNDAPEVIASPAELILDEDGPATLIDLTTIFNDFDANDVLTYGVDTGVSGLINAEIIGTHASITPALNRFGYVQISLSATDTSGETASVTLDISVIPQDDDVQAVDDNGTVTDKFTPARIDVLGNDFHPDTTEFSVSAAEIYGDPAATTNGDSVFTVINTTVAPNDLTIQSVGNLGDVAVGRGGFDLSLADGVFLGTGRDNTSPFPTVNTYNAFGSYGFATDRGIGGGERNTPFSAAFFPFGDQWTSGHIAADGTVLGGVGISQANVTLLQPGLFEITIPEASFTDDGLLFAVSGSNDDNIVSVYPQGYNNKWLVRQMDSDSDATGFESDAISFVYLPGSTTGLIGGRAASEEGQYALRQRYGNVSLSSDTDLAPLVSIDGYTPADGALIAVATSYDFADVNGVSTLIPANQAVMATPQGNAFRIDILQSQTFTPTGNFPEFQFIFLPYDSPLEKIDGLDFSIDGFDSVSALGASVTLEADGTFTYDPSGAGAPIADLGNGESTTDTFTYTIRDGRGGTSTATVSLTVQGENQAPMASDDVVNLNELSAQGALITVLGNDVDPDVESLLGTPTGIPSANLAVDASSVWSVSQTGASPVRLTVGAGATGTVEILHDGTAINQADGVVMATIRENFDGANTNYRLVQAFDNGSGTSLALQQFGTDAAADADVSVAFFPFADNWVGGHVTGGGTLTHGNGLTDVDVVRTDVGRYEVTIPGVADAALDGFLFVIGNENADNVVQTRAIAGSAVYEVAVRDNQQDFGNGEDGGFSFVFVPRNAQNLVAGTIDPFQSGPNAVSMAIGEFNVERLDVTDGGHEWKVTIPGQSPDTGMLVLTNQDNGEVEDNFLSYQDDGAGSFVIRSHDMPGLGRQDQPFTFTFIPFDSIGQPAARPVPGLLSIDSVDPTSSLGATLTANADGTIRYDPGTVLDSLYDGETATDTFTYTMTDGFGGTSTATVTVNIDGFGTAPVLHSSSGTTYYGVGDDAVSIDGQFNLAPVGVAFFDGAVATIELTSRQIASDVLSIRDEGNGAGQVGVSGSDVSFEGVVVATFTSGNGTTPLTVTFNAAATELAVDRILQSVTYSNSDPVVTGGAREVTFSFVDGNGRASDPVTKPLNLGLVYRRELQQGVNLGYGTYQGTSDAQIRESDPDSVIAPGSDLLVDYDSGGNASQVLLRYGNLFGDGPGQIPIGSVITSANLVVETNPNTSNSPGDGANLHRMLIDWDDATATWNAFGNGIQTGTGEAAGGFESQIGTASGAGTTGTGLLSFSVLPDIQAWADGETNHGWLLQGWQDLTDGWFFSSAEDETPTARPKLEIEWVPAGANVVSFQQGVNGYTSTLDTQIDTANPDDDLSSVETLFIDSPNTRALIRFDDIIGDLAGQVPAGSRIITARLRTASSTSNAQGDGARFFPMLTSWDDTDTFNSLVDGVNIDGVEAASDYTTSAGHPSRNPNVQGGFHDWDVTSDVQAWVNGSLTNYGWLLEPWESGTDGWGMQSSEAANEIERPRLEIIFAAAIDPEINVLGANSQTIVAGTSNVSPLAGTDFGSADATSGTVTKTFTIENSGAAALNLSNAEIIGTEADAFTFANLPLATVIPGGSFSFDVVFDPAKLGLHDASVVLTSDDADEAVYRFAIQGNGVGFPALSATPDGSTSFTPIGGISSGLSGAEISAFDPGSDRLFVTSDDGLQVIDLANPANPILLPTIQPTTEGASDNAITSVAVNQAGVVAAAVPGSDPQAPGSVFFYNAADGAYLGSVTVGALPDQLTFTPDGTRLLVANEGEASSDGTTDPVGSVSIVDLSTGVATATVQTAGFESFDGSEQALRDAGVKLSPGKSVSEDVEPEYIAVSPDGTTAFVTLQENNALAEVEIATATVIAIHPLGYKDHNAANAAIDPTNDSPDALTLQSIPVRGLFQPDAIASYEVDGVTYYVTANEGDARDAEETDVQSVTLDPTMFPNAAALQAAASAGELELSGIVGDPDGDGDFDALYSFGARSFSIWSRAGELVFDSGDVLARATDLLGLYDDGRSDNKGTEPEGITIGQIDGRTYAFVGLERANAIMVFDITDPTNVSLAQVLNDSADVSPEGLTFISSADSPNGSPLLVVSNEVSNTLRVYSIGSTSATPQVESVVINDGSASRSQVTSVTVTFDTEVDHAALQSAFTLTNTDSSTQVTGLNIAASNSGGKTIAVLSFAAGASVVTRNGSGLQGNSLADGNYRLDIAASQVQATVGSTTMAVDYAFGGQNAAGTPNDDFFRLLGDANGDGFRNGIDLNSIIPSLFNPNEYRFDLDTNGDGSINGIDLNDLIPTIFGAARQ</sequence>
<keyword evidence="4" id="KW-0969">Cilium</keyword>
<comment type="subcellular location">
    <subcellularLocation>
        <location evidence="1">Cell projection</location>
        <location evidence="1">Cilium</location>
    </subcellularLocation>
    <subcellularLocation>
        <location evidence="2">Cytoplasm</location>
    </subcellularLocation>
</comment>
<name>A0ABX5Y372_9BACT</name>
<feature type="domain" description="Choice-of-anchor I" evidence="6">
    <location>
        <begin position="2150"/>
        <end position="2601"/>
    </location>
</feature>
<dbReference type="InterPro" id="IPR055188">
    <property type="entry name" value="Choice_anch_I"/>
</dbReference>
<dbReference type="PANTHER" id="PTHR46928">
    <property type="entry name" value="MESENCHYME-SPECIFIC CELL SURFACE GLYCOPROTEIN"/>
    <property type="match status" value="1"/>
</dbReference>
<dbReference type="PROSITE" id="PS00018">
    <property type="entry name" value="EF_HAND_1"/>
    <property type="match status" value="1"/>
</dbReference>
<dbReference type="InterPro" id="IPR052956">
    <property type="entry name" value="Mesenchyme-surface_protein"/>
</dbReference>
<dbReference type="InterPro" id="IPR015943">
    <property type="entry name" value="WD40/YVTN_repeat-like_dom_sf"/>
</dbReference>
<evidence type="ECO:0000256" key="4">
    <source>
        <dbReference type="ARBA" id="ARBA00023069"/>
    </source>
</evidence>
<keyword evidence="3" id="KW-0963">Cytoplasm</keyword>
<dbReference type="PANTHER" id="PTHR46928:SF1">
    <property type="entry name" value="MESENCHYME-SPECIFIC CELL SURFACE GLYCOPROTEIN"/>
    <property type="match status" value="1"/>
</dbReference>
<reference evidence="8 9" key="1">
    <citation type="submission" date="2019-02" db="EMBL/GenBank/DDBJ databases">
        <title>Deep-cultivation of Planctomycetes and their phenomic and genomic characterization uncovers novel biology.</title>
        <authorList>
            <person name="Wiegand S."/>
            <person name="Jogler M."/>
            <person name="Boedeker C."/>
            <person name="Pinto D."/>
            <person name="Vollmers J."/>
            <person name="Rivas-Marin E."/>
            <person name="Kohn T."/>
            <person name="Peeters S.H."/>
            <person name="Heuer A."/>
            <person name="Rast P."/>
            <person name="Oberbeckmann S."/>
            <person name="Bunk B."/>
            <person name="Jeske O."/>
            <person name="Meyerdierks A."/>
            <person name="Storesund J.E."/>
            <person name="Kallscheuer N."/>
            <person name="Luecker S."/>
            <person name="Lage O.M."/>
            <person name="Pohl T."/>
            <person name="Merkel B.J."/>
            <person name="Hornburger P."/>
            <person name="Mueller R.-W."/>
            <person name="Bruemmer F."/>
            <person name="Labrenz M."/>
            <person name="Spormann A.M."/>
            <person name="Op den Camp H."/>
            <person name="Overmann J."/>
            <person name="Amann R."/>
            <person name="Jetten M.S.M."/>
            <person name="Mascher T."/>
            <person name="Medema M.H."/>
            <person name="Devos D.P."/>
            <person name="Kaster A.-K."/>
            <person name="Ovreas L."/>
            <person name="Rohde M."/>
            <person name="Galperin M.Y."/>
            <person name="Jogler C."/>
        </authorList>
    </citation>
    <scope>NUCLEOTIDE SEQUENCE [LARGE SCALE GENOMIC DNA]</scope>
    <source>
        <strain evidence="8 9">TBK1r</strain>
    </source>
</reference>
<dbReference type="InterPro" id="IPR011044">
    <property type="entry name" value="Quino_amine_DH_bsu"/>
</dbReference>
<dbReference type="Pfam" id="PF22544">
    <property type="entry name" value="HYDIN_VesB_CFA65-like_Ig"/>
    <property type="match status" value="1"/>
</dbReference>